<dbReference type="Proteomes" id="UP000006294">
    <property type="component" value="Chromosome"/>
</dbReference>
<gene>
    <name evidence="1" type="ordered locus">AXY_22640</name>
</gene>
<dbReference type="HOGENOM" id="CLU_3057847_0_0_9"/>
<organism evidence="1 2">
    <name type="scientific">Amphibacillus xylanus (strain ATCC 51415 / DSM 6626 / JCM 7361 / LMG 17667 / NBRC 15112 / Ep01)</name>
    <dbReference type="NCBI Taxonomy" id="698758"/>
    <lineage>
        <taxon>Bacteria</taxon>
        <taxon>Bacillati</taxon>
        <taxon>Bacillota</taxon>
        <taxon>Bacilli</taxon>
        <taxon>Bacillales</taxon>
        <taxon>Bacillaceae</taxon>
        <taxon>Amphibacillus</taxon>
    </lineage>
</organism>
<name>K0J5S4_AMPXN</name>
<evidence type="ECO:0000313" key="2">
    <source>
        <dbReference type="Proteomes" id="UP000006294"/>
    </source>
</evidence>
<proteinExistence type="predicted"/>
<dbReference type="EMBL" id="AP012050">
    <property type="protein sequence ID" value="BAM48396.1"/>
    <property type="molecule type" value="Genomic_DNA"/>
</dbReference>
<dbReference type="AlphaFoldDB" id="K0J5S4"/>
<evidence type="ECO:0000313" key="1">
    <source>
        <dbReference type="EMBL" id="BAM48396.1"/>
    </source>
</evidence>
<dbReference type="KEGG" id="axl:AXY_22640"/>
<sequence>MDNSAVSNSATFENSEPLSKVIVLKVFGLLSITDWQSSKMVWLLESFSLSAKA</sequence>
<reference evidence="1 2" key="1">
    <citation type="submission" date="2011-01" db="EMBL/GenBank/DDBJ databases">
        <title>Whole genome sequence of Amphibacillus xylinus NBRC 15112.</title>
        <authorList>
            <person name="Nakazawa H."/>
            <person name="Katano Y."/>
            <person name="Nakamura S."/>
            <person name="Sasagawa M."/>
            <person name="Fukada J."/>
            <person name="Arai T."/>
            <person name="Sasakura N."/>
            <person name="Mochizuki D."/>
            <person name="Hosoyama A."/>
            <person name="Harada K."/>
            <person name="Horikawa H."/>
            <person name="Kato Y."/>
            <person name="Harada T."/>
            <person name="Sasaki K."/>
            <person name="Sekiguchi M."/>
            <person name="Hodoyama M."/>
            <person name="Nishiko R."/>
            <person name="Narita H."/>
            <person name="Hanamaki A."/>
            <person name="Hata C."/>
            <person name="Konno Y."/>
            <person name="Niimura Y."/>
            <person name="Yamazaki S."/>
            <person name="Fujita N."/>
        </authorList>
    </citation>
    <scope>NUCLEOTIDE SEQUENCE [LARGE SCALE GENOMIC DNA]</scope>
    <source>
        <strain evidence="2">ATCC 51415 / DSM 6626 / JCM 7361 / LMG 17667 / NBRC 15112 / Ep01</strain>
    </source>
</reference>
<keyword evidence="2" id="KW-1185">Reference proteome</keyword>
<accession>K0J5S4</accession>
<protein>
    <submittedName>
        <fullName evidence="1">Uncharacterized protein</fullName>
    </submittedName>
</protein>